<dbReference type="InterPro" id="IPR009057">
    <property type="entry name" value="Homeodomain-like_sf"/>
</dbReference>
<evidence type="ECO:0000313" key="2">
    <source>
        <dbReference type="EMBL" id="KAH7565604.1"/>
    </source>
</evidence>
<gene>
    <name evidence="2" type="ORF">JRO89_XS09G0233300</name>
</gene>
<dbReference type="EMBL" id="JAFEMO010000009">
    <property type="protein sequence ID" value="KAH7565604.1"/>
    <property type="molecule type" value="Genomic_DNA"/>
</dbReference>
<sequence>MVKSTCCGTTKKTCLKKGSWSRQEDQKLIAYISRYGIWNWAEMPKAADSFLQGNQAVNYHENPIISEEEDGDDISLLSIIIPPTTFISNSDGSINCNASTIPLTSPQSLSSFDNFSSSSSSCDSGGAEIYNNQTIEEISNGSSGCTYEELQNLWDPLPFPMEDLYYNNEFLVSTPQIWGFKENTYTYASYDDDDGGNDLLAYLLMEANGETV</sequence>
<evidence type="ECO:0000313" key="3">
    <source>
        <dbReference type="Proteomes" id="UP000827721"/>
    </source>
</evidence>
<protein>
    <recommendedName>
        <fullName evidence="1">Myb-like domain-containing protein</fullName>
    </recommendedName>
</protein>
<dbReference type="PROSITE" id="PS50090">
    <property type="entry name" value="MYB_LIKE"/>
    <property type="match status" value="1"/>
</dbReference>
<evidence type="ECO:0000259" key="1">
    <source>
        <dbReference type="PROSITE" id="PS50090"/>
    </source>
</evidence>
<comment type="caution">
    <text evidence="2">The sequence shown here is derived from an EMBL/GenBank/DDBJ whole genome shotgun (WGS) entry which is preliminary data.</text>
</comment>
<dbReference type="CDD" id="cd00167">
    <property type="entry name" value="SANT"/>
    <property type="match status" value="1"/>
</dbReference>
<name>A0ABQ8HMX1_9ROSI</name>
<accession>A0ABQ8HMX1</accession>
<dbReference type="Proteomes" id="UP000827721">
    <property type="component" value="Unassembled WGS sequence"/>
</dbReference>
<organism evidence="2 3">
    <name type="scientific">Xanthoceras sorbifolium</name>
    <dbReference type="NCBI Taxonomy" id="99658"/>
    <lineage>
        <taxon>Eukaryota</taxon>
        <taxon>Viridiplantae</taxon>
        <taxon>Streptophyta</taxon>
        <taxon>Embryophyta</taxon>
        <taxon>Tracheophyta</taxon>
        <taxon>Spermatophyta</taxon>
        <taxon>Magnoliopsida</taxon>
        <taxon>eudicotyledons</taxon>
        <taxon>Gunneridae</taxon>
        <taxon>Pentapetalae</taxon>
        <taxon>rosids</taxon>
        <taxon>malvids</taxon>
        <taxon>Sapindales</taxon>
        <taxon>Sapindaceae</taxon>
        <taxon>Xanthoceroideae</taxon>
        <taxon>Xanthoceras</taxon>
    </lineage>
</organism>
<dbReference type="Gene3D" id="1.10.10.60">
    <property type="entry name" value="Homeodomain-like"/>
    <property type="match status" value="1"/>
</dbReference>
<proteinExistence type="predicted"/>
<dbReference type="InterPro" id="IPR001005">
    <property type="entry name" value="SANT/Myb"/>
</dbReference>
<feature type="domain" description="Myb-like" evidence="1">
    <location>
        <begin position="12"/>
        <end position="45"/>
    </location>
</feature>
<dbReference type="SUPFAM" id="SSF46689">
    <property type="entry name" value="Homeodomain-like"/>
    <property type="match status" value="1"/>
</dbReference>
<keyword evidence="3" id="KW-1185">Reference proteome</keyword>
<reference evidence="2 3" key="1">
    <citation type="submission" date="2021-02" db="EMBL/GenBank/DDBJ databases">
        <title>Plant Genome Project.</title>
        <authorList>
            <person name="Zhang R.-G."/>
        </authorList>
    </citation>
    <scope>NUCLEOTIDE SEQUENCE [LARGE SCALE GENOMIC DNA]</scope>
    <source>
        <tissue evidence="2">Leaves</tissue>
    </source>
</reference>